<proteinExistence type="inferred from homology"/>
<comment type="caution">
    <text evidence="8">The sequence shown here is derived from an EMBL/GenBank/DDBJ whole genome shotgun (WGS) entry which is preliminary data.</text>
</comment>
<evidence type="ECO:0000256" key="4">
    <source>
        <dbReference type="ARBA" id="ARBA00022989"/>
    </source>
</evidence>
<dbReference type="GO" id="GO:0006629">
    <property type="term" value="P:lipid metabolic process"/>
    <property type="evidence" value="ECO:0007669"/>
    <property type="project" value="InterPro"/>
</dbReference>
<evidence type="ECO:0000256" key="3">
    <source>
        <dbReference type="ARBA" id="ARBA00022692"/>
    </source>
</evidence>
<feature type="domain" description="3-oxo-5-alpha-steroid 4-dehydrogenase C-terminal" evidence="7">
    <location>
        <begin position="253"/>
        <end position="334"/>
    </location>
</feature>
<comment type="subcellular location">
    <subcellularLocation>
        <location evidence="1">Membrane</location>
        <topology evidence="1">Multi-pass membrane protein</topology>
    </subcellularLocation>
</comment>
<dbReference type="InterPro" id="IPR001104">
    <property type="entry name" value="3-oxo-5_a-steroid_4-DH_C"/>
</dbReference>
<dbReference type="Proteomes" id="UP000286134">
    <property type="component" value="Unassembled WGS sequence"/>
</dbReference>
<organism evidence="8 9">
    <name type="scientific">Erysiphe neolycopersici</name>
    <dbReference type="NCBI Taxonomy" id="212602"/>
    <lineage>
        <taxon>Eukaryota</taxon>
        <taxon>Fungi</taxon>
        <taxon>Dikarya</taxon>
        <taxon>Ascomycota</taxon>
        <taxon>Pezizomycotina</taxon>
        <taxon>Leotiomycetes</taxon>
        <taxon>Erysiphales</taxon>
        <taxon>Erysiphaceae</taxon>
        <taxon>Erysiphe</taxon>
    </lineage>
</organism>
<keyword evidence="3 6" id="KW-0812">Transmembrane</keyword>
<dbReference type="PANTHER" id="PTHR10556">
    <property type="entry name" value="3-OXO-5-ALPHA-STEROID 4-DEHYDROGENASE"/>
    <property type="match status" value="1"/>
</dbReference>
<evidence type="ECO:0000256" key="1">
    <source>
        <dbReference type="ARBA" id="ARBA00004141"/>
    </source>
</evidence>
<evidence type="ECO:0000313" key="8">
    <source>
        <dbReference type="EMBL" id="RKF64162.1"/>
    </source>
</evidence>
<dbReference type="GO" id="GO:0016627">
    <property type="term" value="F:oxidoreductase activity, acting on the CH-CH group of donors"/>
    <property type="evidence" value="ECO:0007669"/>
    <property type="project" value="InterPro"/>
</dbReference>
<feature type="transmembrane region" description="Helical" evidence="6">
    <location>
        <begin position="16"/>
        <end position="37"/>
    </location>
</feature>
<feature type="transmembrane region" description="Helical" evidence="6">
    <location>
        <begin position="131"/>
        <end position="157"/>
    </location>
</feature>
<protein>
    <submittedName>
        <fullName evidence="8">Uncharacterized protein C9.08c</fullName>
    </submittedName>
</protein>
<keyword evidence="9" id="KW-1185">Reference proteome</keyword>
<evidence type="ECO:0000256" key="6">
    <source>
        <dbReference type="SAM" id="Phobius"/>
    </source>
</evidence>
<dbReference type="PANTHER" id="PTHR10556:SF43">
    <property type="entry name" value="STEROID 5-ALPHA-REDUCTASE DET2"/>
    <property type="match status" value="1"/>
</dbReference>
<comment type="similarity">
    <text evidence="2">Belongs to the steroid 5-alpha reductase family.</text>
</comment>
<feature type="transmembrane region" description="Helical" evidence="6">
    <location>
        <begin position="57"/>
        <end position="79"/>
    </location>
</feature>
<keyword evidence="4 6" id="KW-1133">Transmembrane helix</keyword>
<evidence type="ECO:0000259" key="7">
    <source>
        <dbReference type="Pfam" id="PF02544"/>
    </source>
</evidence>
<keyword evidence="5 6" id="KW-0472">Membrane</keyword>
<name>A0A420I3D5_9PEZI</name>
<gene>
    <name evidence="8" type="ORF">OnM2_020083</name>
</gene>
<accession>A0A420I3D5</accession>
<dbReference type="OrthoDB" id="5788137at2759"/>
<dbReference type="STRING" id="212602.A0A420I3D5"/>
<feature type="transmembrane region" description="Helical" evidence="6">
    <location>
        <begin position="188"/>
        <end position="206"/>
    </location>
</feature>
<evidence type="ECO:0000256" key="2">
    <source>
        <dbReference type="ARBA" id="ARBA00007742"/>
    </source>
</evidence>
<sequence>MSLLSSFHLDPVSKDTWVQVTTVFQYFPLIAVIQWFVSYYPAGKTSIISRLNLPGKLAWITMEVPGFIIVLYYMCSIPLRNKNINSSLDGRIMLAWNELPAENIVLAALFVIHYVYRAIIGPLLNPSMSPIHISIWCSAIIFQLMNGVSIGGFLAGFGPAITTDISRIEPLKEINLTPIFWQKILSQWRWKLGIIIWLFGFTANIYHDEILRDIRRSLRKEAQNRAQSEKSGLVGEGKEGEKMFKNGNICVKKLYRIPERGLFRYILFPHYLTEWIEWAGWWIAGGYVFFPARTFLINEITTMLPRAIQGWNWYKEKFGKERLGNRKAIIPGVL</sequence>
<dbReference type="GO" id="GO:0016020">
    <property type="term" value="C:membrane"/>
    <property type="evidence" value="ECO:0007669"/>
    <property type="project" value="UniProtKB-SubCell"/>
</dbReference>
<evidence type="ECO:0000313" key="9">
    <source>
        <dbReference type="Proteomes" id="UP000286134"/>
    </source>
</evidence>
<feature type="transmembrane region" description="Helical" evidence="6">
    <location>
        <begin position="99"/>
        <end position="119"/>
    </location>
</feature>
<dbReference type="InterPro" id="IPR039357">
    <property type="entry name" value="SRD5A/TECR"/>
</dbReference>
<evidence type="ECO:0000256" key="5">
    <source>
        <dbReference type="ARBA" id="ARBA00023136"/>
    </source>
</evidence>
<dbReference type="PROSITE" id="PS50244">
    <property type="entry name" value="S5A_REDUCTASE"/>
    <property type="match status" value="1"/>
</dbReference>
<dbReference type="EMBL" id="MCFK01002086">
    <property type="protein sequence ID" value="RKF64162.1"/>
    <property type="molecule type" value="Genomic_DNA"/>
</dbReference>
<reference evidence="8 9" key="1">
    <citation type="journal article" date="2018" name="BMC Genomics">
        <title>Comparative genome analyses reveal sequence features reflecting distinct modes of host-adaptation between dicot and monocot powdery mildew.</title>
        <authorList>
            <person name="Wu Y."/>
            <person name="Ma X."/>
            <person name="Pan Z."/>
            <person name="Kale S.D."/>
            <person name="Song Y."/>
            <person name="King H."/>
            <person name="Zhang Q."/>
            <person name="Presley C."/>
            <person name="Deng X."/>
            <person name="Wei C.I."/>
            <person name="Xiao S."/>
        </authorList>
    </citation>
    <scope>NUCLEOTIDE SEQUENCE [LARGE SCALE GENOMIC DNA]</scope>
    <source>
        <strain evidence="8">UMSG2</strain>
    </source>
</reference>
<dbReference type="Pfam" id="PF02544">
    <property type="entry name" value="Steroid_dh"/>
    <property type="match status" value="1"/>
</dbReference>
<dbReference type="AlphaFoldDB" id="A0A420I3D5"/>